<gene>
    <name evidence="2" type="ORF">MEDL_18824</name>
</gene>
<feature type="compositionally biased region" description="Polar residues" evidence="1">
    <location>
        <begin position="63"/>
        <end position="118"/>
    </location>
</feature>
<feature type="region of interest" description="Disordered" evidence="1">
    <location>
        <begin position="1"/>
        <end position="23"/>
    </location>
</feature>
<proteinExistence type="predicted"/>
<evidence type="ECO:0000313" key="3">
    <source>
        <dbReference type="Proteomes" id="UP000683360"/>
    </source>
</evidence>
<evidence type="ECO:0000313" key="2">
    <source>
        <dbReference type="EMBL" id="CAG2204321.1"/>
    </source>
</evidence>
<protein>
    <submittedName>
        <fullName evidence="2">Uncharacterized protein</fullName>
    </submittedName>
</protein>
<organism evidence="2 3">
    <name type="scientific">Mytilus edulis</name>
    <name type="common">Blue mussel</name>
    <dbReference type="NCBI Taxonomy" id="6550"/>
    <lineage>
        <taxon>Eukaryota</taxon>
        <taxon>Metazoa</taxon>
        <taxon>Spiralia</taxon>
        <taxon>Lophotrochozoa</taxon>
        <taxon>Mollusca</taxon>
        <taxon>Bivalvia</taxon>
        <taxon>Autobranchia</taxon>
        <taxon>Pteriomorphia</taxon>
        <taxon>Mytilida</taxon>
        <taxon>Mytiloidea</taxon>
        <taxon>Mytilidae</taxon>
        <taxon>Mytilinae</taxon>
        <taxon>Mytilus</taxon>
    </lineage>
</organism>
<feature type="compositionally biased region" description="Acidic residues" evidence="1">
    <location>
        <begin position="1"/>
        <end position="12"/>
    </location>
</feature>
<dbReference type="Proteomes" id="UP000683360">
    <property type="component" value="Unassembled WGS sequence"/>
</dbReference>
<accession>A0A8S3RBT7</accession>
<keyword evidence="3" id="KW-1185">Reference proteome</keyword>
<dbReference type="AlphaFoldDB" id="A0A8S3RBT7"/>
<feature type="compositionally biased region" description="Basic and acidic residues" evidence="1">
    <location>
        <begin position="138"/>
        <end position="148"/>
    </location>
</feature>
<reference evidence="2" key="1">
    <citation type="submission" date="2021-03" db="EMBL/GenBank/DDBJ databases">
        <authorList>
            <person name="Bekaert M."/>
        </authorList>
    </citation>
    <scope>NUCLEOTIDE SEQUENCE</scope>
</reference>
<dbReference type="EMBL" id="CAJPWZ010000944">
    <property type="protein sequence ID" value="CAG2204321.1"/>
    <property type="molecule type" value="Genomic_DNA"/>
</dbReference>
<evidence type="ECO:0000256" key="1">
    <source>
        <dbReference type="SAM" id="MobiDB-lite"/>
    </source>
</evidence>
<feature type="region of interest" description="Disordered" evidence="1">
    <location>
        <begin position="63"/>
        <end position="175"/>
    </location>
</feature>
<comment type="caution">
    <text evidence="2">The sequence shown here is derived from an EMBL/GenBank/DDBJ whole genome shotgun (WGS) entry which is preliminary data.</text>
</comment>
<sequence length="175" mass="20114">MEVNNIDDDTFSQDDTNSNYDNLLGRSEFKSKLLCLLYRQKSICQNSNGKHEKDLLEGHYFSWSSQPQEPRSQNNYSKSNKENFASGHSTGVDSSTSRNYGATSQGHEPSSKGQSTRYFYSKDYKGPENVGSYQQKPVEQHHQKHDLLKPYNSKRKHSFDLDPLNLENERCYVSG</sequence>
<name>A0A8S3RBT7_MYTED</name>